<proteinExistence type="predicted"/>
<dbReference type="PANTHER" id="PTHR20905">
    <property type="entry name" value="N-ACETYLTRANSFERASE-RELATED"/>
    <property type="match status" value="1"/>
</dbReference>
<gene>
    <name evidence="1" type="ORF">PHYEVI_LOCUS2747</name>
</gene>
<dbReference type="OrthoDB" id="6588672at2759"/>
<dbReference type="AlphaFoldDB" id="A0A9N9XLM3"/>
<evidence type="ECO:0000313" key="1">
    <source>
        <dbReference type="EMBL" id="CAG9856324.1"/>
    </source>
</evidence>
<dbReference type="Gene3D" id="3.40.630.30">
    <property type="match status" value="1"/>
</dbReference>
<name>A0A9N9XLM3_PHYSR</name>
<protein>
    <recommendedName>
        <fullName evidence="3">N-acetyltransferase domain-containing protein</fullName>
    </recommendedName>
</protein>
<dbReference type="EMBL" id="OU900105">
    <property type="protein sequence ID" value="CAG9856324.1"/>
    <property type="molecule type" value="Genomic_DNA"/>
</dbReference>
<sequence>MVSRCRRYTREVERIRALDDAGEEQDYLEVLKEKEHTPIVWGEPMPGVKIIDLQEQRYKEAFQFICDVVVPEDVVLKSTRLLDDPESLEAFEEKVIFIMRDRTSMIAVNEENEIVGILVMKVVRKFDFSKTFSQLQVRRGKIFLTIMKFYNNVYKETDVFEKLQVDMYLRLYWIGVRHSYRRNKIGHQMMWCSLDLLKSLNLNGIMALLTTAKLQATAHYMGMDSIYTYFYSRWRDLSETLIFRGIGGGNYCCALMAGYINYEKVIIEKE</sequence>
<organism evidence="1 2">
    <name type="scientific">Phyllotreta striolata</name>
    <name type="common">Striped flea beetle</name>
    <name type="synonym">Crioceris striolata</name>
    <dbReference type="NCBI Taxonomy" id="444603"/>
    <lineage>
        <taxon>Eukaryota</taxon>
        <taxon>Metazoa</taxon>
        <taxon>Ecdysozoa</taxon>
        <taxon>Arthropoda</taxon>
        <taxon>Hexapoda</taxon>
        <taxon>Insecta</taxon>
        <taxon>Pterygota</taxon>
        <taxon>Neoptera</taxon>
        <taxon>Endopterygota</taxon>
        <taxon>Coleoptera</taxon>
        <taxon>Polyphaga</taxon>
        <taxon>Cucujiformia</taxon>
        <taxon>Chrysomeloidea</taxon>
        <taxon>Chrysomelidae</taxon>
        <taxon>Galerucinae</taxon>
        <taxon>Alticini</taxon>
        <taxon>Phyllotreta</taxon>
    </lineage>
</organism>
<dbReference type="GO" id="GO:0008080">
    <property type="term" value="F:N-acetyltransferase activity"/>
    <property type="evidence" value="ECO:0007669"/>
    <property type="project" value="TreeGrafter"/>
</dbReference>
<dbReference type="PANTHER" id="PTHR20905:SF28">
    <property type="entry name" value="GH28833P-RELATED"/>
    <property type="match status" value="1"/>
</dbReference>
<evidence type="ECO:0000313" key="2">
    <source>
        <dbReference type="Proteomes" id="UP001153712"/>
    </source>
</evidence>
<dbReference type="InterPro" id="IPR016181">
    <property type="entry name" value="Acyl_CoA_acyltransferase"/>
</dbReference>
<reference evidence="1" key="1">
    <citation type="submission" date="2022-01" db="EMBL/GenBank/DDBJ databases">
        <authorList>
            <person name="King R."/>
        </authorList>
    </citation>
    <scope>NUCLEOTIDE SEQUENCE</scope>
</reference>
<dbReference type="Proteomes" id="UP001153712">
    <property type="component" value="Chromosome 12"/>
</dbReference>
<dbReference type="SUPFAM" id="SSF55729">
    <property type="entry name" value="Acyl-CoA N-acyltransferases (Nat)"/>
    <property type="match status" value="1"/>
</dbReference>
<keyword evidence="2" id="KW-1185">Reference proteome</keyword>
<evidence type="ECO:0008006" key="3">
    <source>
        <dbReference type="Google" id="ProtNLM"/>
    </source>
</evidence>
<accession>A0A9N9XLM3</accession>